<name>A0ABQ2B7A5_9MICO</name>
<evidence type="ECO:0000313" key="4">
    <source>
        <dbReference type="Proteomes" id="UP000632535"/>
    </source>
</evidence>
<reference evidence="4" key="1">
    <citation type="journal article" date="2019" name="Int. J. Syst. Evol. Microbiol.">
        <title>The Global Catalogue of Microorganisms (GCM) 10K type strain sequencing project: providing services to taxonomists for standard genome sequencing and annotation.</title>
        <authorList>
            <consortium name="The Broad Institute Genomics Platform"/>
            <consortium name="The Broad Institute Genome Sequencing Center for Infectious Disease"/>
            <person name="Wu L."/>
            <person name="Ma J."/>
        </authorList>
    </citation>
    <scope>NUCLEOTIDE SEQUENCE [LARGE SCALE GENOMIC DNA]</scope>
    <source>
        <strain evidence="4">CCM 8653</strain>
    </source>
</reference>
<sequence length="206" mass="21862">MAPVSLLGAGRRIDRFEQVFDTGRARGTAEHGRCTMAARTRAHEVRTQARASNGGAAPRGSRTPTVRPWHGVDPEVARLLARSDLELAAATATDDPAERFVHAHLAALRAAAAVVALRGRPSPRSGARSVWDMLARVEPDLATWSGYFASGARLRAAVDAGHGEQVDARRAAELVACAEDFRDEVGILVDPDAGFARPLDLTPAAS</sequence>
<evidence type="ECO:0000259" key="2">
    <source>
        <dbReference type="Pfam" id="PF18726"/>
    </source>
</evidence>
<gene>
    <name evidence="3" type="ORF">GCM10007368_18500</name>
</gene>
<organism evidence="3 4">
    <name type="scientific">Isoptericola cucumis</name>
    <dbReference type="NCBI Taxonomy" id="1776856"/>
    <lineage>
        <taxon>Bacteria</taxon>
        <taxon>Bacillati</taxon>
        <taxon>Actinomycetota</taxon>
        <taxon>Actinomycetes</taxon>
        <taxon>Micrococcales</taxon>
        <taxon>Promicromonosporaceae</taxon>
        <taxon>Isoptericola</taxon>
    </lineage>
</organism>
<dbReference type="EMBL" id="BMDG01000005">
    <property type="protein sequence ID" value="GGI07903.1"/>
    <property type="molecule type" value="Genomic_DNA"/>
</dbReference>
<feature type="region of interest" description="Disordered" evidence="1">
    <location>
        <begin position="41"/>
        <end position="70"/>
    </location>
</feature>
<dbReference type="Proteomes" id="UP000632535">
    <property type="component" value="Unassembled WGS sequence"/>
</dbReference>
<feature type="domain" description="SAV-6107-like HEPN" evidence="2">
    <location>
        <begin position="90"/>
        <end position="185"/>
    </location>
</feature>
<keyword evidence="4" id="KW-1185">Reference proteome</keyword>
<evidence type="ECO:0000256" key="1">
    <source>
        <dbReference type="SAM" id="MobiDB-lite"/>
    </source>
</evidence>
<evidence type="ECO:0000313" key="3">
    <source>
        <dbReference type="EMBL" id="GGI07903.1"/>
    </source>
</evidence>
<comment type="caution">
    <text evidence="3">The sequence shown here is derived from an EMBL/GenBank/DDBJ whole genome shotgun (WGS) entry which is preliminary data.</text>
</comment>
<protein>
    <recommendedName>
        <fullName evidence="2">SAV-6107-like HEPN domain-containing protein</fullName>
    </recommendedName>
</protein>
<dbReference type="Pfam" id="PF18726">
    <property type="entry name" value="HEPN_SAV_6107"/>
    <property type="match status" value="1"/>
</dbReference>
<proteinExistence type="predicted"/>
<dbReference type="InterPro" id="IPR040891">
    <property type="entry name" value="HEPN_SAV_6107"/>
</dbReference>
<accession>A0ABQ2B7A5</accession>